<feature type="transmembrane region" description="Helical" evidence="11">
    <location>
        <begin position="53"/>
        <end position="76"/>
    </location>
</feature>
<proteinExistence type="inferred from homology"/>
<dbReference type="Gene3D" id="3.40.50.80">
    <property type="entry name" value="Nucleotide-binding domain of ferredoxin-NADP reductase (FNR) module"/>
    <property type="match status" value="1"/>
</dbReference>
<evidence type="ECO:0000256" key="9">
    <source>
        <dbReference type="ARBA" id="ARBA00023136"/>
    </source>
</evidence>
<keyword evidence="8" id="KW-0406">Ion transport</keyword>
<gene>
    <name evidence="13" type="ORF">PG993_014970</name>
</gene>
<name>A0ABR1RP99_9PEZI</name>
<dbReference type="Pfam" id="PF08022">
    <property type="entry name" value="FAD_binding_8"/>
    <property type="match status" value="1"/>
</dbReference>
<keyword evidence="7" id="KW-0560">Oxidoreductase</keyword>
<dbReference type="PANTHER" id="PTHR32361">
    <property type="entry name" value="FERRIC/CUPRIC REDUCTASE TRANSMEMBRANE COMPONENT"/>
    <property type="match status" value="1"/>
</dbReference>
<keyword evidence="4 11" id="KW-0812">Transmembrane</keyword>
<evidence type="ECO:0000256" key="11">
    <source>
        <dbReference type="SAM" id="Phobius"/>
    </source>
</evidence>
<evidence type="ECO:0000313" key="13">
    <source>
        <dbReference type="EMBL" id="KAK8016781.1"/>
    </source>
</evidence>
<dbReference type="SFLD" id="SFLDG01168">
    <property type="entry name" value="Ferric_reductase_subgroup_(FRE"/>
    <property type="match status" value="1"/>
</dbReference>
<feature type="compositionally biased region" description="Low complexity" evidence="10">
    <location>
        <begin position="364"/>
        <end position="379"/>
    </location>
</feature>
<evidence type="ECO:0000259" key="12">
    <source>
        <dbReference type="PROSITE" id="PS51384"/>
    </source>
</evidence>
<accession>A0ABR1RP99</accession>
<feature type="region of interest" description="Disordered" evidence="10">
    <location>
        <begin position="335"/>
        <end position="379"/>
    </location>
</feature>
<evidence type="ECO:0000256" key="7">
    <source>
        <dbReference type="ARBA" id="ARBA00023002"/>
    </source>
</evidence>
<evidence type="ECO:0000256" key="6">
    <source>
        <dbReference type="ARBA" id="ARBA00022989"/>
    </source>
</evidence>
<keyword evidence="9 11" id="KW-0472">Membrane</keyword>
<organism evidence="13 14">
    <name type="scientific">Apiospora rasikravindrae</name>
    <dbReference type="NCBI Taxonomy" id="990691"/>
    <lineage>
        <taxon>Eukaryota</taxon>
        <taxon>Fungi</taxon>
        <taxon>Dikarya</taxon>
        <taxon>Ascomycota</taxon>
        <taxon>Pezizomycotina</taxon>
        <taxon>Sordariomycetes</taxon>
        <taxon>Xylariomycetidae</taxon>
        <taxon>Amphisphaeriales</taxon>
        <taxon>Apiosporaceae</taxon>
        <taxon>Apiospora</taxon>
    </lineage>
</organism>
<keyword evidence="6 11" id="KW-1133">Transmembrane helix</keyword>
<dbReference type="InterPro" id="IPR013121">
    <property type="entry name" value="Fe_red_NAD-bd_6"/>
</dbReference>
<dbReference type="InterPro" id="IPR013130">
    <property type="entry name" value="Fe3_Rdtase_TM_dom"/>
</dbReference>
<comment type="caution">
    <text evidence="13">The sequence shown here is derived from an EMBL/GenBank/DDBJ whole genome shotgun (WGS) entry which is preliminary data.</text>
</comment>
<feature type="transmembrane region" description="Helical" evidence="11">
    <location>
        <begin position="107"/>
        <end position="126"/>
    </location>
</feature>
<feature type="compositionally biased region" description="Low complexity" evidence="10">
    <location>
        <begin position="337"/>
        <end position="351"/>
    </location>
</feature>
<evidence type="ECO:0000256" key="8">
    <source>
        <dbReference type="ARBA" id="ARBA00023065"/>
    </source>
</evidence>
<dbReference type="Pfam" id="PF01794">
    <property type="entry name" value="Ferric_reduct"/>
    <property type="match status" value="1"/>
</dbReference>
<reference evidence="13 14" key="1">
    <citation type="submission" date="2023-01" db="EMBL/GenBank/DDBJ databases">
        <title>Analysis of 21 Apiospora genomes using comparative genomics revels a genus with tremendous synthesis potential of carbohydrate active enzymes and secondary metabolites.</title>
        <authorList>
            <person name="Sorensen T."/>
        </authorList>
    </citation>
    <scope>NUCLEOTIDE SEQUENCE [LARGE SCALE GENOMIC DNA]</scope>
    <source>
        <strain evidence="13 14">CBS 33761</strain>
    </source>
</reference>
<comment type="subcellular location">
    <subcellularLocation>
        <location evidence="1">Membrane</location>
        <topology evidence="1">Multi-pass membrane protein</topology>
    </subcellularLocation>
</comment>
<evidence type="ECO:0000256" key="1">
    <source>
        <dbReference type="ARBA" id="ARBA00004141"/>
    </source>
</evidence>
<dbReference type="PROSITE" id="PS51384">
    <property type="entry name" value="FAD_FR"/>
    <property type="match status" value="1"/>
</dbReference>
<evidence type="ECO:0000256" key="4">
    <source>
        <dbReference type="ARBA" id="ARBA00022692"/>
    </source>
</evidence>
<evidence type="ECO:0000256" key="2">
    <source>
        <dbReference type="ARBA" id="ARBA00006278"/>
    </source>
</evidence>
<evidence type="ECO:0000313" key="14">
    <source>
        <dbReference type="Proteomes" id="UP001444661"/>
    </source>
</evidence>
<dbReference type="InterPro" id="IPR051410">
    <property type="entry name" value="Ferric/Cupric_Reductase"/>
</dbReference>
<evidence type="ECO:0000256" key="10">
    <source>
        <dbReference type="SAM" id="MobiDB-lite"/>
    </source>
</evidence>
<keyword evidence="3" id="KW-0813">Transport</keyword>
<dbReference type="CDD" id="cd06186">
    <property type="entry name" value="NOX_Duox_like_FAD_NADP"/>
    <property type="match status" value="1"/>
</dbReference>
<dbReference type="SFLD" id="SFLDS00052">
    <property type="entry name" value="Ferric_Reductase_Domain"/>
    <property type="match status" value="1"/>
</dbReference>
<dbReference type="InterPro" id="IPR039261">
    <property type="entry name" value="FNR_nucleotide-bd"/>
</dbReference>
<keyword evidence="14" id="KW-1185">Reference proteome</keyword>
<feature type="transmembrane region" description="Helical" evidence="11">
    <location>
        <begin position="21"/>
        <end position="41"/>
    </location>
</feature>
<feature type="transmembrane region" description="Helical" evidence="11">
    <location>
        <begin position="83"/>
        <end position="101"/>
    </location>
</feature>
<sequence length="453" mass="49310">MIATLTGVSHEKLIIFHNWTGWAMFVLALVHTFPFIVVHLQQGDMAMQWNMSIFYWSGVVALVAQAYLQFMSLSFIRNRFYEFFKATHMLAALIFVLFLFFHCDYTLTSWHYFIAAGVLYTLSFLYSQIRTYSEFGLGLRATFDMVSDTTLRITVPARTTWQPTQHMFLRFVALQVHALTSHPFTVCSVPAAAADDDKSTLVFYVQARKGVTGRLAKLAAARGGYTVPVLLDGPYGGIKGKPLSSYDDNLIVACGAGAPFSLGLVMDALLLRRAFAAKAEAGVVTLPRVEVLIATRDPQFVRWYCEALTDFMEANGLPIDLQGIRISVFQTGGSGGNTSRSTTAMSMASATPENEAGVREKSAVSDTKVSSSSDRSIGGSKSLQLEIHTGRPEIGATVRKATRRPGVSLAVVACGPGGVVEEVQAAAAEAQLRILGSGNGGAREVYLHTEHFS</sequence>
<dbReference type="Proteomes" id="UP001444661">
    <property type="component" value="Unassembled WGS sequence"/>
</dbReference>
<protein>
    <submittedName>
        <fullName evidence="13">Ferric reductase transmembrane component</fullName>
    </submittedName>
</protein>
<evidence type="ECO:0000256" key="5">
    <source>
        <dbReference type="ARBA" id="ARBA00022982"/>
    </source>
</evidence>
<dbReference type="Pfam" id="PF08030">
    <property type="entry name" value="NAD_binding_6"/>
    <property type="match status" value="1"/>
</dbReference>
<comment type="similarity">
    <text evidence="2">Belongs to the ferric reductase (FRE) family.</text>
</comment>
<feature type="domain" description="FAD-binding FR-type" evidence="12">
    <location>
        <begin position="132"/>
        <end position="241"/>
    </location>
</feature>
<dbReference type="InterPro" id="IPR017927">
    <property type="entry name" value="FAD-bd_FR_type"/>
</dbReference>
<keyword evidence="5" id="KW-0249">Electron transport</keyword>
<dbReference type="InterPro" id="IPR013112">
    <property type="entry name" value="FAD-bd_8"/>
</dbReference>
<evidence type="ECO:0000256" key="3">
    <source>
        <dbReference type="ARBA" id="ARBA00022448"/>
    </source>
</evidence>
<dbReference type="EMBL" id="JAQQWK010000014">
    <property type="protein sequence ID" value="KAK8016781.1"/>
    <property type="molecule type" value="Genomic_DNA"/>
</dbReference>